<evidence type="ECO:0000313" key="3">
    <source>
        <dbReference type="Proteomes" id="UP001205185"/>
    </source>
</evidence>
<keyword evidence="1" id="KW-0472">Membrane</keyword>
<evidence type="ECO:0000256" key="1">
    <source>
        <dbReference type="SAM" id="Phobius"/>
    </source>
</evidence>
<sequence>MSEPARQRGSTPESNDLAEFLGAHTAALSAHELCAKFGNWAALWGEYRSGERIVPWHLLARVVADQVPDRRERMIALTRAKVLYDRAEAAAAAGELAGRDQPRRTRAVTAIAAATAVAALIATGVLRRTPVQRKATEDSRR</sequence>
<feature type="transmembrane region" description="Helical" evidence="1">
    <location>
        <begin position="107"/>
        <end position="126"/>
    </location>
</feature>
<keyword evidence="3" id="KW-1185">Reference proteome</keyword>
<organism evidence="2 3">
    <name type="scientific">Actinokineospora diospyrosa</name>
    <dbReference type="NCBI Taxonomy" id="103728"/>
    <lineage>
        <taxon>Bacteria</taxon>
        <taxon>Bacillati</taxon>
        <taxon>Actinomycetota</taxon>
        <taxon>Actinomycetes</taxon>
        <taxon>Pseudonocardiales</taxon>
        <taxon>Pseudonocardiaceae</taxon>
        <taxon>Actinokineospora</taxon>
    </lineage>
</organism>
<keyword evidence="1" id="KW-1133">Transmembrane helix</keyword>
<dbReference type="Proteomes" id="UP001205185">
    <property type="component" value="Unassembled WGS sequence"/>
</dbReference>
<name>A0ABT1IJK4_9PSEU</name>
<dbReference type="EMBL" id="JAMTCO010000014">
    <property type="protein sequence ID" value="MCP2272832.1"/>
    <property type="molecule type" value="Genomic_DNA"/>
</dbReference>
<reference evidence="2 3" key="1">
    <citation type="submission" date="2022-06" db="EMBL/GenBank/DDBJ databases">
        <title>Genomic Encyclopedia of Archaeal and Bacterial Type Strains, Phase II (KMG-II): from individual species to whole genera.</title>
        <authorList>
            <person name="Goeker M."/>
        </authorList>
    </citation>
    <scope>NUCLEOTIDE SEQUENCE [LARGE SCALE GENOMIC DNA]</scope>
    <source>
        <strain evidence="2 3">DSM 44255</strain>
    </source>
</reference>
<keyword evidence="1" id="KW-0812">Transmembrane</keyword>
<accession>A0ABT1IJK4</accession>
<comment type="caution">
    <text evidence="2">The sequence shown here is derived from an EMBL/GenBank/DDBJ whole genome shotgun (WGS) entry which is preliminary data.</text>
</comment>
<dbReference type="RefSeq" id="WP_253889774.1">
    <property type="nucleotide sequence ID" value="NZ_BAAAVB010000007.1"/>
</dbReference>
<gene>
    <name evidence="2" type="ORF">LV75_005358</name>
</gene>
<evidence type="ECO:0000313" key="2">
    <source>
        <dbReference type="EMBL" id="MCP2272832.1"/>
    </source>
</evidence>
<proteinExistence type="predicted"/>
<protein>
    <submittedName>
        <fullName evidence="2">Uncharacterized protein</fullName>
    </submittedName>
</protein>